<dbReference type="Gramene" id="AUR62041444-RA">
    <property type="protein sequence ID" value="AUR62041444-RA:cds"/>
    <property type="gene ID" value="AUR62041444"/>
</dbReference>
<feature type="compositionally biased region" description="Polar residues" evidence="1">
    <location>
        <begin position="321"/>
        <end position="333"/>
    </location>
</feature>
<dbReference type="OMA" id="GEGPNTK"/>
<evidence type="ECO:0000313" key="2">
    <source>
        <dbReference type="EnsemblPlants" id="AUR62041444-RA:cds"/>
    </source>
</evidence>
<name>A0A803N6T6_CHEQI</name>
<feature type="region of interest" description="Disordered" evidence="1">
    <location>
        <begin position="221"/>
        <end position="250"/>
    </location>
</feature>
<reference evidence="2" key="2">
    <citation type="submission" date="2021-03" db="UniProtKB">
        <authorList>
            <consortium name="EnsemblPlants"/>
        </authorList>
    </citation>
    <scope>IDENTIFICATION</scope>
</reference>
<sequence length="475" mass="54333">GYSNTYAPAYYSSLQDSITSICKSILPFSLNKRRLTAAEQKLSKQQSDNLKWQQNSFHQILNLIGLHKEGLLPDTEVSAFRTHLLDTLIASKGADKEQPQILRDKLLFLQELLYAKCISAEEYHASKRPLLQRLAVQGAELEARDVIVGERKEAESPEEEEWSVIDLKDDQNLINKDNSRSKNRSKHGMKHIKDAASVFGLGSLQKLGKTRQQKSIFDQLPVDNPTISNKENDPVDENPFWNSNNHNDTESETTSILMSASDSDKFGKQECHGSGKGKKTAFRSLFQTDKSEEKDSKFTKKQWGFDGFKRWKRTNVEDETTTAPLTERSSNDGPDTKQIKRKLLSDSSSSGFYIDKVVGDNIRKELLRIQTELSSTNPNFHFSNDEMDVISTKLPVDKSDLKQYFPKSWCERYGDVVLDVVKKEFKDHVGEMENMRHATWERRCTSSKRWTAFEDDENCHPNRVSPANHKPKSIF</sequence>
<protein>
    <submittedName>
        <fullName evidence="2">Uncharacterized protein</fullName>
    </submittedName>
</protein>
<proteinExistence type="predicted"/>
<accession>A0A803N6T6</accession>
<dbReference type="EnsemblPlants" id="AUR62041444-RA">
    <property type="protein sequence ID" value="AUR62041444-RA:cds"/>
    <property type="gene ID" value="AUR62041444"/>
</dbReference>
<dbReference type="Proteomes" id="UP000596660">
    <property type="component" value="Unplaced"/>
</dbReference>
<keyword evidence="3" id="KW-1185">Reference proteome</keyword>
<organism evidence="2 3">
    <name type="scientific">Chenopodium quinoa</name>
    <name type="common">Quinoa</name>
    <dbReference type="NCBI Taxonomy" id="63459"/>
    <lineage>
        <taxon>Eukaryota</taxon>
        <taxon>Viridiplantae</taxon>
        <taxon>Streptophyta</taxon>
        <taxon>Embryophyta</taxon>
        <taxon>Tracheophyta</taxon>
        <taxon>Spermatophyta</taxon>
        <taxon>Magnoliopsida</taxon>
        <taxon>eudicotyledons</taxon>
        <taxon>Gunneridae</taxon>
        <taxon>Pentapetalae</taxon>
        <taxon>Caryophyllales</taxon>
        <taxon>Chenopodiaceae</taxon>
        <taxon>Chenopodioideae</taxon>
        <taxon>Atripliceae</taxon>
        <taxon>Chenopodium</taxon>
    </lineage>
</organism>
<dbReference type="PANTHER" id="PTHR37392">
    <property type="entry name" value="OS09G0556800 PROTEIN"/>
    <property type="match status" value="1"/>
</dbReference>
<dbReference type="AlphaFoldDB" id="A0A803N6T6"/>
<evidence type="ECO:0000256" key="1">
    <source>
        <dbReference type="SAM" id="MobiDB-lite"/>
    </source>
</evidence>
<feature type="compositionally biased region" description="Polar residues" evidence="1">
    <location>
        <begin position="240"/>
        <end position="250"/>
    </location>
</feature>
<reference evidence="2" key="1">
    <citation type="journal article" date="2017" name="Nature">
        <title>The genome of Chenopodium quinoa.</title>
        <authorList>
            <person name="Jarvis D.E."/>
            <person name="Ho Y.S."/>
            <person name="Lightfoot D.J."/>
            <person name="Schmoeckel S.M."/>
            <person name="Li B."/>
            <person name="Borm T.J.A."/>
            <person name="Ohyanagi H."/>
            <person name="Mineta K."/>
            <person name="Michell C.T."/>
            <person name="Saber N."/>
            <person name="Kharbatia N.M."/>
            <person name="Rupper R.R."/>
            <person name="Sharp A.R."/>
            <person name="Dally N."/>
            <person name="Boughton B.A."/>
            <person name="Woo Y.H."/>
            <person name="Gao G."/>
            <person name="Schijlen E.G.W.M."/>
            <person name="Guo X."/>
            <person name="Momin A.A."/>
            <person name="Negrao S."/>
            <person name="Al-Babili S."/>
            <person name="Gehring C."/>
            <person name="Roessner U."/>
            <person name="Jung C."/>
            <person name="Murphy K."/>
            <person name="Arold S.T."/>
            <person name="Gojobori T."/>
            <person name="van der Linden C.G."/>
            <person name="van Loo E.N."/>
            <person name="Jellen E.N."/>
            <person name="Maughan P.J."/>
            <person name="Tester M."/>
        </authorList>
    </citation>
    <scope>NUCLEOTIDE SEQUENCE [LARGE SCALE GENOMIC DNA]</scope>
    <source>
        <strain evidence="2">cv. PI 614886</strain>
    </source>
</reference>
<feature type="region of interest" description="Disordered" evidence="1">
    <location>
        <begin position="319"/>
        <end position="338"/>
    </location>
</feature>
<dbReference type="PANTHER" id="PTHR37392:SF1">
    <property type="entry name" value="OS09G0556800 PROTEIN"/>
    <property type="match status" value="1"/>
</dbReference>
<evidence type="ECO:0000313" key="3">
    <source>
        <dbReference type="Proteomes" id="UP000596660"/>
    </source>
</evidence>